<dbReference type="GO" id="GO:0051321">
    <property type="term" value="P:meiotic cell cycle"/>
    <property type="evidence" value="ECO:0007669"/>
    <property type="project" value="InterPro"/>
</dbReference>
<feature type="compositionally biased region" description="Basic residues" evidence="2">
    <location>
        <begin position="284"/>
        <end position="297"/>
    </location>
</feature>
<feature type="region of interest" description="Disordered" evidence="2">
    <location>
        <begin position="421"/>
        <end position="473"/>
    </location>
</feature>
<proteinExistence type="predicted"/>
<keyword evidence="1" id="KW-0175">Coiled coil</keyword>
<dbReference type="InterPro" id="IPR046845">
    <property type="entry name" value="ASY3-like_CC"/>
</dbReference>
<feature type="coiled-coil region" evidence="1">
    <location>
        <begin position="697"/>
        <end position="753"/>
    </location>
</feature>
<dbReference type="InterPro" id="IPR037731">
    <property type="entry name" value="ASY3-like"/>
</dbReference>
<gene>
    <name evidence="4" type="primary">LOC101266559</name>
</gene>
<dbReference type="Pfam" id="PF20435">
    <property type="entry name" value="ASY3-like"/>
    <property type="match status" value="2"/>
</dbReference>
<feature type="domain" description="Meiosis-specific protein ASY3-like coiled-coil" evidence="3">
    <location>
        <begin position="410"/>
        <end position="778"/>
    </location>
</feature>
<evidence type="ECO:0000256" key="2">
    <source>
        <dbReference type="SAM" id="MobiDB-lite"/>
    </source>
</evidence>
<protein>
    <recommendedName>
        <fullName evidence="3">Meiosis-specific protein ASY3-like coiled-coil domain-containing protein</fullName>
    </recommendedName>
</protein>
<dbReference type="Gramene" id="Solyc01g079080.3.1">
    <property type="protein sequence ID" value="Solyc01g079080.3.1"/>
    <property type="gene ID" value="Solyc01g079080.3"/>
</dbReference>
<dbReference type="RefSeq" id="XP_004229554.2">
    <property type="nucleotide sequence ID" value="XM_004229506.4"/>
</dbReference>
<evidence type="ECO:0000313" key="4">
    <source>
        <dbReference type="EnsemblPlants" id="Solyc01g079080.3.1"/>
    </source>
</evidence>
<dbReference type="GeneID" id="101266559"/>
<name>A0A3Q7EHH1_SOLLC</name>
<feature type="compositionally biased region" description="Basic and acidic residues" evidence="2">
    <location>
        <begin position="421"/>
        <end position="436"/>
    </location>
</feature>
<dbReference type="EnsemblPlants" id="Solyc01g079080.3.1">
    <property type="protein sequence ID" value="Solyc01g079080.3.1"/>
    <property type="gene ID" value="Solyc01g079080.3"/>
</dbReference>
<dbReference type="PANTHER" id="PTHR36027">
    <property type="entry name" value="MEIOSIS-SPECIFIC PROTEIN ASY3"/>
    <property type="match status" value="1"/>
</dbReference>
<dbReference type="STRING" id="4081.A0A3Q7EHH1"/>
<keyword evidence="5" id="KW-1185">Reference proteome</keyword>
<dbReference type="Proteomes" id="UP000004994">
    <property type="component" value="Chromosome 1"/>
</dbReference>
<feature type="region of interest" description="Disordered" evidence="2">
    <location>
        <begin position="495"/>
        <end position="575"/>
    </location>
</feature>
<accession>A0A3Q7EHH1</accession>
<dbReference type="KEGG" id="sly:101266559"/>
<dbReference type="PaxDb" id="4081-Solyc01g079080.2.1"/>
<organism evidence="4">
    <name type="scientific">Solanum lycopersicum</name>
    <name type="common">Tomato</name>
    <name type="synonym">Lycopersicon esculentum</name>
    <dbReference type="NCBI Taxonomy" id="4081"/>
    <lineage>
        <taxon>Eukaryota</taxon>
        <taxon>Viridiplantae</taxon>
        <taxon>Streptophyta</taxon>
        <taxon>Embryophyta</taxon>
        <taxon>Tracheophyta</taxon>
        <taxon>Spermatophyta</taxon>
        <taxon>Magnoliopsida</taxon>
        <taxon>eudicotyledons</taxon>
        <taxon>Gunneridae</taxon>
        <taxon>Pentapetalae</taxon>
        <taxon>asterids</taxon>
        <taxon>lamiids</taxon>
        <taxon>Solanales</taxon>
        <taxon>Solanaceae</taxon>
        <taxon>Solanoideae</taxon>
        <taxon>Solaneae</taxon>
        <taxon>Solanum</taxon>
        <taxon>Solanum subgen. Lycopersicon</taxon>
    </lineage>
</organism>
<feature type="domain" description="Meiosis-specific protein ASY3-like coiled-coil" evidence="3">
    <location>
        <begin position="15"/>
        <end position="354"/>
    </location>
</feature>
<dbReference type="FunCoup" id="A0A3Q7EHH1">
    <property type="interactions" value="321"/>
</dbReference>
<feature type="region of interest" description="Disordered" evidence="2">
    <location>
        <begin position="226"/>
        <end position="309"/>
    </location>
</feature>
<sequence>MDVNRKSKLRDDLASDTWSFGSNYHQSSQSRKMSIGIVIDSVSKCRTQKVQQAEDQTHLAAVKTSSKEICVYNGTTMPQKTSSKGNFTNDRNKKEIVSTPTIRNQREPTEKQTSPWISTKALHHEPTSEADTQVQKTSTAQGVVEMCNTSHRVEVGPAECSLRSFLTQTRTLQFEKSKQVKEDASIERRGKYAPKVALKDMPEKAENTGNASLRLKLQEILGTVSSPTKQCPNSLVPEQGAKASEPEQKNSGNHVGEPKQNSDTIESDTQSYGYAIRRPTTRSLARKRAPAKLKSQNRKGPPACKEDHLEKNVFVPKDLLSRTLRDASTSSPLMVYGRRGKRKSHHMEAPKVCEQNNQMKDEDTNNKCRRVPVPEKFVHPGDGSTLFQEKNDKLVQPDAGNLESPVVEMTEQLRNLQEHIDQKGNSAEKFKKKALDSESDNQSPVFALKTPGRKSFPGFAPRSNLGQLHGDDHIDITSKTEGICKVKSFDGFRREYKSNTPEESSDDAGNLENSPFLESRHIEDTQIKFSKPSSMESDPEDSEDSSNIQADIQQPPSPEICNTGEQPPRPNKKLFNKGCANLSGVSLAATSSKGIDCRQFERHLEQNEEDVLTSAITLFAFSLEKVRSKLKSVTNQRSAEILKSVAEKIHMQLQNAEFQIQADMGRINSLNKSKRKHVEEVLQEKQKHLSAIYERFKEEVTRHLQDCKSTLESLEAHEVEVKATVEKRKTSNKKLLLEVEESIETQLDNAERRVSSVHHAAREKMRQLKFVVAECLKEGVLG</sequence>
<feature type="compositionally biased region" description="Polar residues" evidence="2">
    <location>
        <begin position="249"/>
        <end position="272"/>
    </location>
</feature>
<evidence type="ECO:0000256" key="1">
    <source>
        <dbReference type="SAM" id="Coils"/>
    </source>
</evidence>
<evidence type="ECO:0000313" key="5">
    <source>
        <dbReference type="Proteomes" id="UP000004994"/>
    </source>
</evidence>
<dbReference type="OrthoDB" id="751607at2759"/>
<dbReference type="SMR" id="A0A3Q7EHH1"/>
<evidence type="ECO:0000259" key="3">
    <source>
        <dbReference type="Pfam" id="PF20435"/>
    </source>
</evidence>
<dbReference type="AlphaFoldDB" id="A0A3Q7EHH1"/>
<dbReference type="OMA" id="QGVVEMC"/>
<dbReference type="PANTHER" id="PTHR36027:SF1">
    <property type="entry name" value="MEIOSIS-SPECIFIC PROTEIN ASY3"/>
    <property type="match status" value="1"/>
</dbReference>
<reference evidence="4" key="2">
    <citation type="submission" date="2019-01" db="UniProtKB">
        <authorList>
            <consortium name="EnsemblPlants"/>
        </authorList>
    </citation>
    <scope>IDENTIFICATION</scope>
    <source>
        <strain evidence="4">cv. Heinz 1706</strain>
    </source>
</reference>
<dbReference type="InParanoid" id="A0A3Q7EHH1"/>
<reference evidence="4" key="1">
    <citation type="journal article" date="2012" name="Nature">
        <title>The tomato genome sequence provides insights into fleshy fruit evolution.</title>
        <authorList>
            <consortium name="Tomato Genome Consortium"/>
        </authorList>
    </citation>
    <scope>NUCLEOTIDE SEQUENCE [LARGE SCALE GENOMIC DNA]</scope>
    <source>
        <strain evidence="4">cv. Heinz 1706</strain>
    </source>
</reference>